<name>A0ABW6R8F4_9ACTN</name>
<protein>
    <recommendedName>
        <fullName evidence="4">DNA-binding protein</fullName>
    </recommendedName>
</protein>
<evidence type="ECO:0000313" key="3">
    <source>
        <dbReference type="Proteomes" id="UP001601976"/>
    </source>
</evidence>
<evidence type="ECO:0000313" key="2">
    <source>
        <dbReference type="EMBL" id="MFF3337771.1"/>
    </source>
</evidence>
<reference evidence="2 3" key="1">
    <citation type="submission" date="2024-10" db="EMBL/GenBank/DDBJ databases">
        <title>The Natural Products Discovery Center: Release of the First 8490 Sequenced Strains for Exploring Actinobacteria Biosynthetic Diversity.</title>
        <authorList>
            <person name="Kalkreuter E."/>
            <person name="Kautsar S.A."/>
            <person name="Yang D."/>
            <person name="Bader C.D."/>
            <person name="Teijaro C.N."/>
            <person name="Fluegel L."/>
            <person name="Davis C.M."/>
            <person name="Simpson J.R."/>
            <person name="Lauterbach L."/>
            <person name="Steele A.D."/>
            <person name="Gui C."/>
            <person name="Meng S."/>
            <person name="Li G."/>
            <person name="Viehrig K."/>
            <person name="Ye F."/>
            <person name="Su P."/>
            <person name="Kiefer A.F."/>
            <person name="Nichols A."/>
            <person name="Cepeda A.J."/>
            <person name="Yan W."/>
            <person name="Fan B."/>
            <person name="Jiang Y."/>
            <person name="Adhikari A."/>
            <person name="Zheng C.-J."/>
            <person name="Schuster L."/>
            <person name="Cowan T.M."/>
            <person name="Smanski M.J."/>
            <person name="Chevrette M.G."/>
            <person name="De Carvalho L.P.S."/>
            <person name="Shen B."/>
        </authorList>
    </citation>
    <scope>NUCLEOTIDE SEQUENCE [LARGE SCALE GENOMIC DNA]</scope>
    <source>
        <strain evidence="2 3">NPDC003029</strain>
    </source>
</reference>
<accession>A0ABW6R8F4</accession>
<proteinExistence type="predicted"/>
<keyword evidence="3" id="KW-1185">Reference proteome</keyword>
<organism evidence="2 3">
    <name type="scientific">Streptomyces flavidovirens</name>
    <dbReference type="NCBI Taxonomy" id="67298"/>
    <lineage>
        <taxon>Bacteria</taxon>
        <taxon>Bacillati</taxon>
        <taxon>Actinomycetota</taxon>
        <taxon>Actinomycetes</taxon>
        <taxon>Kitasatosporales</taxon>
        <taxon>Streptomycetaceae</taxon>
        <taxon>Streptomyces</taxon>
    </lineage>
</organism>
<sequence>MSDPKAITWLRPEYKGREDELINLAAGAALVGVTRSTVSNWTKRHSNFPKIALLTGLGDRRAKYVPRSEFLDFARAQLSKKRTPARRSAPRRPTALLRADEIAHSERQIARLTELESRQAAALASTRQALRKHRERLKRARQRLVAEIAVVHRLERGEGTPGTDSATPAAEDATE</sequence>
<dbReference type="Proteomes" id="UP001601976">
    <property type="component" value="Unassembled WGS sequence"/>
</dbReference>
<gene>
    <name evidence="2" type="ORF">ACFYWW_03390</name>
</gene>
<dbReference type="EMBL" id="JBIAPK010000001">
    <property type="protein sequence ID" value="MFF3337771.1"/>
    <property type="molecule type" value="Genomic_DNA"/>
</dbReference>
<dbReference type="RefSeq" id="WP_387893588.1">
    <property type="nucleotide sequence ID" value="NZ_JBIAPK010000001.1"/>
</dbReference>
<feature type="region of interest" description="Disordered" evidence="1">
    <location>
        <begin position="153"/>
        <end position="175"/>
    </location>
</feature>
<comment type="caution">
    <text evidence="2">The sequence shown here is derived from an EMBL/GenBank/DDBJ whole genome shotgun (WGS) entry which is preliminary data.</text>
</comment>
<evidence type="ECO:0000256" key="1">
    <source>
        <dbReference type="SAM" id="MobiDB-lite"/>
    </source>
</evidence>
<evidence type="ECO:0008006" key="4">
    <source>
        <dbReference type="Google" id="ProtNLM"/>
    </source>
</evidence>